<gene>
    <name evidence="3" type="ORF">IV203_013770</name>
</gene>
<reference evidence="3" key="1">
    <citation type="journal article" date="2021" name="Sci. Rep.">
        <title>Diploid genomic architecture of Nitzschia inconspicua, an elite biomass production diatom.</title>
        <authorList>
            <person name="Oliver A."/>
            <person name="Podell S."/>
            <person name="Pinowska A."/>
            <person name="Traller J.C."/>
            <person name="Smith S.R."/>
            <person name="McClure R."/>
            <person name="Beliaev A."/>
            <person name="Bohutskyi P."/>
            <person name="Hill E.A."/>
            <person name="Rabines A."/>
            <person name="Zheng H."/>
            <person name="Allen L.Z."/>
            <person name="Kuo A."/>
            <person name="Grigoriev I.V."/>
            <person name="Allen A.E."/>
            <person name="Hazlebeck D."/>
            <person name="Allen E.E."/>
        </authorList>
    </citation>
    <scope>NUCLEOTIDE SEQUENCE</scope>
    <source>
        <strain evidence="3">Hildebrandi</strain>
    </source>
</reference>
<protein>
    <submittedName>
        <fullName evidence="3">Uncharacterized protein</fullName>
    </submittedName>
</protein>
<evidence type="ECO:0000256" key="1">
    <source>
        <dbReference type="SAM" id="MobiDB-lite"/>
    </source>
</evidence>
<dbReference type="OrthoDB" id="47152at2759"/>
<feature type="chain" id="PRO_5039918672" evidence="2">
    <location>
        <begin position="31"/>
        <end position="417"/>
    </location>
</feature>
<evidence type="ECO:0000313" key="3">
    <source>
        <dbReference type="EMBL" id="KAG7374675.1"/>
    </source>
</evidence>
<proteinExistence type="predicted"/>
<feature type="signal peptide" evidence="2">
    <location>
        <begin position="1"/>
        <end position="30"/>
    </location>
</feature>
<sequence>MFHQLLLHQRRVPVLSFLLLLLLCYHTSLSFSPELSQRLPGIWKLRTESLPNVPDIRSRLQRLLAGDKNQKQNTNKDVEILLKLNPDGTFKQCNEGYKEGKWISGIWRLMDDSSSSNGTKVVLAMNRQYFGPQFDLVLEGCLRYYDDGGQTFNGNAEPGGETNRLLALLGNVQKGKYLHPRGHPSFSNREIVGQFHMEQSLSTYSILGERRDSMESESSASKIQSSDFWDKKFILMIEPLLQSKKIKDQTCNQPVDIRSMPVTFFPNNTFSAMGVNKILRGRFQVQTSSEGDYELSMQVSLFGAGRSAPGSVYSEGLGLSHEDKRTYIGTIQEQFIPLDDRRSQKRIIYVQGIIFFGIDLGEDARPEPVARFYLSEDALKTPTTGQMNAPVLNDSVSSREDDNDDSSPRSATGGIFE</sequence>
<keyword evidence="4" id="KW-1185">Reference proteome</keyword>
<dbReference type="Proteomes" id="UP000693970">
    <property type="component" value="Unassembled WGS sequence"/>
</dbReference>
<feature type="region of interest" description="Disordered" evidence="1">
    <location>
        <begin position="383"/>
        <end position="417"/>
    </location>
</feature>
<accession>A0A9K3M6F7</accession>
<dbReference type="EMBL" id="JAGRRH010000001">
    <property type="protein sequence ID" value="KAG7374675.1"/>
    <property type="molecule type" value="Genomic_DNA"/>
</dbReference>
<reference evidence="3" key="2">
    <citation type="submission" date="2021-04" db="EMBL/GenBank/DDBJ databases">
        <authorList>
            <person name="Podell S."/>
        </authorList>
    </citation>
    <scope>NUCLEOTIDE SEQUENCE</scope>
    <source>
        <strain evidence="3">Hildebrandi</strain>
    </source>
</reference>
<evidence type="ECO:0000256" key="2">
    <source>
        <dbReference type="SAM" id="SignalP"/>
    </source>
</evidence>
<name>A0A9K3M6F7_9STRA</name>
<organism evidence="3 4">
    <name type="scientific">Nitzschia inconspicua</name>
    <dbReference type="NCBI Taxonomy" id="303405"/>
    <lineage>
        <taxon>Eukaryota</taxon>
        <taxon>Sar</taxon>
        <taxon>Stramenopiles</taxon>
        <taxon>Ochrophyta</taxon>
        <taxon>Bacillariophyta</taxon>
        <taxon>Bacillariophyceae</taxon>
        <taxon>Bacillariophycidae</taxon>
        <taxon>Bacillariales</taxon>
        <taxon>Bacillariaceae</taxon>
        <taxon>Nitzschia</taxon>
    </lineage>
</organism>
<keyword evidence="2" id="KW-0732">Signal</keyword>
<dbReference type="AlphaFoldDB" id="A0A9K3M6F7"/>
<evidence type="ECO:0000313" key="4">
    <source>
        <dbReference type="Proteomes" id="UP000693970"/>
    </source>
</evidence>
<comment type="caution">
    <text evidence="3">The sequence shown here is derived from an EMBL/GenBank/DDBJ whole genome shotgun (WGS) entry which is preliminary data.</text>
</comment>